<dbReference type="Proteomes" id="UP000268285">
    <property type="component" value="Unassembled WGS sequence"/>
</dbReference>
<organism evidence="1 2">
    <name type="scientific">Mycobacterium pseudokansasii</name>
    <dbReference type="NCBI Taxonomy" id="2341080"/>
    <lineage>
        <taxon>Bacteria</taxon>
        <taxon>Bacillati</taxon>
        <taxon>Actinomycetota</taxon>
        <taxon>Actinomycetes</taxon>
        <taxon>Mycobacteriales</taxon>
        <taxon>Mycobacteriaceae</taxon>
        <taxon>Mycobacterium</taxon>
    </lineage>
</organism>
<evidence type="ECO:0000313" key="1">
    <source>
        <dbReference type="EMBL" id="VBA54433.1"/>
    </source>
</evidence>
<gene>
    <name evidence="1" type="ORF">LAUMK142_04655</name>
</gene>
<dbReference type="RefSeq" id="WP_036402142.1">
    <property type="nucleotide sequence ID" value="NZ_UPHN01000146.1"/>
</dbReference>
<proteinExistence type="predicted"/>
<sequence>MRTTFNIDDHLLAQAEILAVEAFLKTQGVRRCDRDISSPLNNHPNLPTILDWETILAGSPIDNTLM</sequence>
<dbReference type="AlphaFoldDB" id="A0A498QYE8"/>
<protein>
    <submittedName>
        <fullName evidence="1">Uncharacterized protein</fullName>
    </submittedName>
</protein>
<dbReference type="EMBL" id="UPHU01000001">
    <property type="protein sequence ID" value="VBA54433.1"/>
    <property type="molecule type" value="Genomic_DNA"/>
</dbReference>
<accession>A0A498QYE8</accession>
<keyword evidence="2" id="KW-1185">Reference proteome</keyword>
<name>A0A498QYE8_9MYCO</name>
<reference evidence="1 2" key="1">
    <citation type="submission" date="2018-09" db="EMBL/GenBank/DDBJ databases">
        <authorList>
            <person name="Tagini F."/>
        </authorList>
    </citation>
    <scope>NUCLEOTIDE SEQUENCE [LARGE SCALE GENOMIC DNA]</scope>
    <source>
        <strain evidence="1 2">MK142</strain>
    </source>
</reference>
<evidence type="ECO:0000313" key="2">
    <source>
        <dbReference type="Proteomes" id="UP000268285"/>
    </source>
</evidence>